<sequence length="208" mass="23730">MFQWKFRRNNVEASSSTCGQQYRCAYTSKRVRQNEFEKAAKNIETQISKENDPDEDHTLLLLFTKNIQSYHIPDDMSSQTVYSAIHQYLKTGTLGSKGFGQKAQITGAVQPLLRFSLMNQWASALNYKADNLLMANHREFRGAYPDRLQILLKQLTPWTKPIQLAKQALDTCTDMEGATTTIFANPLKDGNDVQTSLSHRELVLHQIT</sequence>
<keyword evidence="2" id="KW-1185">Reference proteome</keyword>
<accession>A0A166RFH7</accession>
<reference evidence="1 2" key="1">
    <citation type="journal article" date="2016" name="Mol. Biol. Evol.">
        <title>Comparative Genomics of Early-Diverging Mushroom-Forming Fungi Provides Insights into the Origins of Lignocellulose Decay Capabilities.</title>
        <authorList>
            <person name="Nagy L.G."/>
            <person name="Riley R."/>
            <person name="Tritt A."/>
            <person name="Adam C."/>
            <person name="Daum C."/>
            <person name="Floudas D."/>
            <person name="Sun H."/>
            <person name="Yadav J.S."/>
            <person name="Pangilinan J."/>
            <person name="Larsson K.H."/>
            <person name="Matsuura K."/>
            <person name="Barry K."/>
            <person name="Labutti K."/>
            <person name="Kuo R."/>
            <person name="Ohm R.A."/>
            <person name="Bhattacharya S.S."/>
            <person name="Shirouzu T."/>
            <person name="Yoshinaga Y."/>
            <person name="Martin F.M."/>
            <person name="Grigoriev I.V."/>
            <person name="Hibbett D.S."/>
        </authorList>
    </citation>
    <scope>NUCLEOTIDE SEQUENCE [LARGE SCALE GENOMIC DNA]</scope>
    <source>
        <strain evidence="1 2">CBS 109695</strain>
    </source>
</reference>
<name>A0A166RFH7_9AGAM</name>
<dbReference type="Proteomes" id="UP000076532">
    <property type="component" value="Unassembled WGS sequence"/>
</dbReference>
<dbReference type="EMBL" id="KV417504">
    <property type="protein sequence ID" value="KZP28214.1"/>
    <property type="molecule type" value="Genomic_DNA"/>
</dbReference>
<dbReference type="AlphaFoldDB" id="A0A166RFH7"/>
<organism evidence="1 2">
    <name type="scientific">Athelia psychrophila</name>
    <dbReference type="NCBI Taxonomy" id="1759441"/>
    <lineage>
        <taxon>Eukaryota</taxon>
        <taxon>Fungi</taxon>
        <taxon>Dikarya</taxon>
        <taxon>Basidiomycota</taxon>
        <taxon>Agaricomycotina</taxon>
        <taxon>Agaricomycetes</taxon>
        <taxon>Agaricomycetidae</taxon>
        <taxon>Atheliales</taxon>
        <taxon>Atheliaceae</taxon>
        <taxon>Athelia</taxon>
    </lineage>
</organism>
<evidence type="ECO:0000313" key="2">
    <source>
        <dbReference type="Proteomes" id="UP000076532"/>
    </source>
</evidence>
<proteinExistence type="predicted"/>
<evidence type="ECO:0000313" key="1">
    <source>
        <dbReference type="EMBL" id="KZP28214.1"/>
    </source>
</evidence>
<gene>
    <name evidence="1" type="ORF">FIBSPDRAFT_885812</name>
</gene>
<protein>
    <submittedName>
        <fullName evidence="1">Uncharacterized protein</fullName>
    </submittedName>
</protein>